<dbReference type="Gene3D" id="3.40.50.360">
    <property type="match status" value="1"/>
</dbReference>
<evidence type="ECO:0000259" key="6">
    <source>
        <dbReference type="PROSITE" id="PS50902"/>
    </source>
</evidence>
<dbReference type="GO" id="GO:0003955">
    <property type="term" value="F:NAD(P)H dehydrogenase (quinone) activity"/>
    <property type="evidence" value="ECO:0007669"/>
    <property type="project" value="UniProtKB-EC"/>
</dbReference>
<name>A0A3L6EGX1_MAIZE</name>
<dbReference type="PANTHER" id="PTHR30546">
    <property type="entry name" value="FLAVODOXIN-RELATED PROTEIN WRBA-RELATED"/>
    <property type="match status" value="1"/>
</dbReference>
<gene>
    <name evidence="7" type="primary">FQR1_4</name>
    <name evidence="7" type="ORF">Zm00014a_035939</name>
</gene>
<dbReference type="InterPro" id="IPR008254">
    <property type="entry name" value="Flavodoxin/NO_synth"/>
</dbReference>
<dbReference type="EC" id="1.6.5.2" evidence="3"/>
<dbReference type="NCBIfam" id="TIGR01755">
    <property type="entry name" value="flav_wrbA"/>
    <property type="match status" value="1"/>
</dbReference>
<dbReference type="FunFam" id="3.40.50.360:FF:000001">
    <property type="entry name" value="NAD(P)H dehydrogenase (Quinone) FQR1-like"/>
    <property type="match status" value="1"/>
</dbReference>
<evidence type="ECO:0000313" key="7">
    <source>
        <dbReference type="EMBL" id="PWZ19291.1"/>
    </source>
</evidence>
<evidence type="ECO:0000256" key="5">
    <source>
        <dbReference type="ARBA" id="ARBA00048983"/>
    </source>
</evidence>
<evidence type="ECO:0000256" key="2">
    <source>
        <dbReference type="ARBA" id="ARBA00006961"/>
    </source>
</evidence>
<dbReference type="NCBIfam" id="NF002999">
    <property type="entry name" value="PRK03767.1"/>
    <property type="match status" value="1"/>
</dbReference>
<evidence type="ECO:0000256" key="3">
    <source>
        <dbReference type="ARBA" id="ARBA00012648"/>
    </source>
</evidence>
<dbReference type="AlphaFoldDB" id="A0A3L6EGX1"/>
<dbReference type="GO" id="GO:0010181">
    <property type="term" value="F:FMN binding"/>
    <property type="evidence" value="ECO:0007669"/>
    <property type="project" value="InterPro"/>
</dbReference>
<comment type="caution">
    <text evidence="7">The sequence shown here is derived from an EMBL/GenBank/DDBJ whole genome shotgun (WGS) entry which is preliminary data.</text>
</comment>
<accession>A0A3L6EGX1</accession>
<evidence type="ECO:0000256" key="4">
    <source>
        <dbReference type="ARBA" id="ARBA00047678"/>
    </source>
</evidence>
<sequence length="215" mass="22062">MATKIYIVYYSTWGHVAALAEEIKKGADAVAGVEATVWRVAETLPEEVLGKMGAAPAREDHPVISPRQLADADAVLLGFPTRFGMMAAQMKAFLDATGGLWQGQALAGKPAGVFLCTGTQGGGQETTALTAVTQLAHHGMLFVPVGYTFGAGMFGIDQVRGGSPYGAGTFAGADGSRTPTEVELAMARHQGTYFAGIAKKLKAGAASALAAEASA</sequence>
<comment type="catalytic activity">
    <reaction evidence="4">
        <text>a quinone + NADH + H(+) = a quinol + NAD(+)</text>
        <dbReference type="Rhea" id="RHEA:46160"/>
        <dbReference type="ChEBI" id="CHEBI:15378"/>
        <dbReference type="ChEBI" id="CHEBI:24646"/>
        <dbReference type="ChEBI" id="CHEBI:57540"/>
        <dbReference type="ChEBI" id="CHEBI:57945"/>
        <dbReference type="ChEBI" id="CHEBI:132124"/>
        <dbReference type="EC" id="1.6.5.2"/>
    </reaction>
</comment>
<dbReference type="PROSITE" id="PS50902">
    <property type="entry name" value="FLAVODOXIN_LIKE"/>
    <property type="match status" value="1"/>
</dbReference>
<dbReference type="Pfam" id="PF03358">
    <property type="entry name" value="FMN_red"/>
    <property type="match status" value="1"/>
</dbReference>
<dbReference type="PANTHER" id="PTHR30546:SF60">
    <property type="entry name" value="NAD(P)H DEHYDROGENASE (QUINONE)"/>
    <property type="match status" value="1"/>
</dbReference>
<dbReference type="EMBL" id="NCVQ01000007">
    <property type="protein sequence ID" value="PWZ19291.1"/>
    <property type="molecule type" value="Genomic_DNA"/>
</dbReference>
<dbReference type="SUPFAM" id="SSF52218">
    <property type="entry name" value="Flavoproteins"/>
    <property type="match status" value="1"/>
</dbReference>
<comment type="catalytic activity">
    <reaction evidence="5">
        <text>a quinone + NADPH + H(+) = a quinol + NADP(+)</text>
        <dbReference type="Rhea" id="RHEA:46164"/>
        <dbReference type="ChEBI" id="CHEBI:15378"/>
        <dbReference type="ChEBI" id="CHEBI:24646"/>
        <dbReference type="ChEBI" id="CHEBI:57783"/>
        <dbReference type="ChEBI" id="CHEBI:58349"/>
        <dbReference type="ChEBI" id="CHEBI:132124"/>
        <dbReference type="EC" id="1.6.5.2"/>
    </reaction>
</comment>
<dbReference type="InterPro" id="IPR029039">
    <property type="entry name" value="Flavoprotein-like_sf"/>
</dbReference>
<dbReference type="InterPro" id="IPR005025">
    <property type="entry name" value="FMN_Rdtase-like_dom"/>
</dbReference>
<organism evidence="7">
    <name type="scientific">Zea mays</name>
    <name type="common">Maize</name>
    <dbReference type="NCBI Taxonomy" id="4577"/>
    <lineage>
        <taxon>Eukaryota</taxon>
        <taxon>Viridiplantae</taxon>
        <taxon>Streptophyta</taxon>
        <taxon>Embryophyta</taxon>
        <taxon>Tracheophyta</taxon>
        <taxon>Spermatophyta</taxon>
        <taxon>Magnoliopsida</taxon>
        <taxon>Liliopsida</taxon>
        <taxon>Poales</taxon>
        <taxon>Poaceae</taxon>
        <taxon>PACMAD clade</taxon>
        <taxon>Panicoideae</taxon>
        <taxon>Andropogonodae</taxon>
        <taxon>Andropogoneae</taxon>
        <taxon>Tripsacinae</taxon>
        <taxon>Zea</taxon>
    </lineage>
</organism>
<reference evidence="7" key="1">
    <citation type="journal article" date="2018" name="Nat. Genet.">
        <title>Extensive intraspecific gene order and gene structural variations between Mo17 and other maize genomes.</title>
        <authorList>
            <person name="Sun S."/>
            <person name="Zhou Y."/>
            <person name="Chen J."/>
            <person name="Shi J."/>
            <person name="Zhao H."/>
            <person name="Zhao H."/>
            <person name="Song W."/>
            <person name="Zhang M."/>
            <person name="Cui Y."/>
            <person name="Dong X."/>
            <person name="Liu H."/>
            <person name="Ma X."/>
            <person name="Jiao Y."/>
            <person name="Wang B."/>
            <person name="Wei X."/>
            <person name="Stein J.C."/>
            <person name="Glaubitz J.C."/>
            <person name="Lu F."/>
            <person name="Yu G."/>
            <person name="Liang C."/>
            <person name="Fengler K."/>
            <person name="Li B."/>
            <person name="Rafalski A."/>
            <person name="Schnable P.S."/>
            <person name="Ware D.H."/>
            <person name="Buckler E.S."/>
            <person name="Lai J."/>
        </authorList>
    </citation>
    <scope>NUCLEOTIDE SEQUENCE [LARGE SCALE GENOMIC DNA]</scope>
    <source>
        <tissue evidence="7">Seedling</tissue>
    </source>
</reference>
<feature type="domain" description="Flavodoxin-like" evidence="6">
    <location>
        <begin position="5"/>
        <end position="194"/>
    </location>
</feature>
<dbReference type="InterPro" id="IPR010089">
    <property type="entry name" value="Flavoprotein_WrbA-like"/>
</dbReference>
<dbReference type="Proteomes" id="UP000251960">
    <property type="component" value="Chromosome 6"/>
</dbReference>
<protein>
    <recommendedName>
        <fullName evidence="3">NAD(P)H dehydrogenase (quinone)</fullName>
        <ecNumber evidence="3">1.6.5.2</ecNumber>
    </recommendedName>
</protein>
<dbReference type="ExpressionAtlas" id="A0A3L6EGX1">
    <property type="expression patterns" value="baseline and differential"/>
</dbReference>
<comment type="similarity">
    <text evidence="2">Belongs to the WrbA family.</text>
</comment>
<comment type="cofactor">
    <cofactor evidence="1">
        <name>FMN</name>
        <dbReference type="ChEBI" id="CHEBI:58210"/>
    </cofactor>
</comment>
<proteinExistence type="inferred from homology"/>
<evidence type="ECO:0000256" key="1">
    <source>
        <dbReference type="ARBA" id="ARBA00001917"/>
    </source>
</evidence>